<dbReference type="EMBL" id="ABCS01000100">
    <property type="protein sequence ID" value="EDM75201.1"/>
    <property type="molecule type" value="Genomic_DNA"/>
</dbReference>
<evidence type="ECO:0000313" key="3">
    <source>
        <dbReference type="Proteomes" id="UP000005801"/>
    </source>
</evidence>
<sequence length="254" mass="27420">MSPMIGTRRALALLILAFYVIQFAMTAWLGPDELMALYLGLAACYGLAFFGVAAEWFWARWFAIGVGNFGSLMLLLLFKVGFEPIFVFFGVTHLLVVLCLMGEGMAAKYEYSEKTAERWNFQEDSMVLMRRAVKSAGSTLPLLILYVFAPQPEPEQLALHAIAGIAGVTGLFGLLRGRSWGPLALGAAGAIALLDGLGVFGAPTIGFFMLGPDVLPAIYGKVGVFAGGMTLVMLPFIAPMGRWLLNPTNDPQRA</sequence>
<keyword evidence="3" id="KW-1185">Reference proteome</keyword>
<keyword evidence="1" id="KW-0812">Transmembrane</keyword>
<dbReference type="AlphaFoldDB" id="A6GG14"/>
<feature type="transmembrane region" description="Helical" evidence="1">
    <location>
        <begin position="157"/>
        <end position="175"/>
    </location>
</feature>
<accession>A6GG14</accession>
<protein>
    <submittedName>
        <fullName evidence="2">Uncharacterized protein</fullName>
    </submittedName>
</protein>
<feature type="transmembrane region" description="Helical" evidence="1">
    <location>
        <begin position="61"/>
        <end position="80"/>
    </location>
</feature>
<comment type="caution">
    <text evidence="2">The sequence shown here is derived from an EMBL/GenBank/DDBJ whole genome shotgun (WGS) entry which is preliminary data.</text>
</comment>
<keyword evidence="1" id="KW-0472">Membrane</keyword>
<feature type="transmembrane region" description="Helical" evidence="1">
    <location>
        <begin position="86"/>
        <end position="111"/>
    </location>
</feature>
<name>A6GG14_9BACT</name>
<feature type="transmembrane region" description="Helical" evidence="1">
    <location>
        <begin position="36"/>
        <end position="54"/>
    </location>
</feature>
<evidence type="ECO:0000313" key="2">
    <source>
        <dbReference type="EMBL" id="EDM75201.1"/>
    </source>
</evidence>
<feature type="transmembrane region" description="Helical" evidence="1">
    <location>
        <begin position="222"/>
        <end position="245"/>
    </location>
</feature>
<organism evidence="2 3">
    <name type="scientific">Plesiocystis pacifica SIR-1</name>
    <dbReference type="NCBI Taxonomy" id="391625"/>
    <lineage>
        <taxon>Bacteria</taxon>
        <taxon>Pseudomonadati</taxon>
        <taxon>Myxococcota</taxon>
        <taxon>Polyangia</taxon>
        <taxon>Nannocystales</taxon>
        <taxon>Nannocystaceae</taxon>
        <taxon>Plesiocystis</taxon>
    </lineage>
</organism>
<reference evidence="2 3" key="1">
    <citation type="submission" date="2007-06" db="EMBL/GenBank/DDBJ databases">
        <authorList>
            <person name="Shimkets L."/>
            <person name="Ferriera S."/>
            <person name="Johnson J."/>
            <person name="Kravitz S."/>
            <person name="Beeson K."/>
            <person name="Sutton G."/>
            <person name="Rogers Y.-H."/>
            <person name="Friedman R."/>
            <person name="Frazier M."/>
            <person name="Venter J.C."/>
        </authorList>
    </citation>
    <scope>NUCLEOTIDE SEQUENCE [LARGE SCALE GENOMIC DNA]</scope>
    <source>
        <strain evidence="2 3">SIR-1</strain>
    </source>
</reference>
<dbReference type="Proteomes" id="UP000005801">
    <property type="component" value="Unassembled WGS sequence"/>
</dbReference>
<gene>
    <name evidence="2" type="ORF">PPSIR1_41029</name>
</gene>
<feature type="transmembrane region" description="Helical" evidence="1">
    <location>
        <begin position="187"/>
        <end position="210"/>
    </location>
</feature>
<proteinExistence type="predicted"/>
<keyword evidence="1" id="KW-1133">Transmembrane helix</keyword>
<evidence type="ECO:0000256" key="1">
    <source>
        <dbReference type="SAM" id="Phobius"/>
    </source>
</evidence>